<dbReference type="PROSITE" id="PS50038">
    <property type="entry name" value="FZ"/>
    <property type="match status" value="1"/>
</dbReference>
<name>A0A8J4YSU0_CHIOP</name>
<dbReference type="PANTHER" id="PTHR11309:SF47">
    <property type="entry name" value="FRIZZLED"/>
    <property type="match status" value="1"/>
</dbReference>
<keyword evidence="1" id="KW-0217">Developmental protein</keyword>
<feature type="domain" description="FZ" evidence="4">
    <location>
        <begin position="1"/>
        <end position="73"/>
    </location>
</feature>
<comment type="caution">
    <text evidence="5">The sequence shown here is derived from an EMBL/GenBank/DDBJ whole genome shotgun (WGS) entry which is preliminary data.</text>
</comment>
<dbReference type="Gene3D" id="1.10.2000.10">
    <property type="entry name" value="Frizzled cysteine-rich domain"/>
    <property type="match status" value="1"/>
</dbReference>
<keyword evidence="6" id="KW-1185">Reference proteome</keyword>
<dbReference type="SUPFAM" id="SSF63501">
    <property type="entry name" value="Frizzled cysteine-rich domain"/>
    <property type="match status" value="1"/>
</dbReference>
<dbReference type="InterPro" id="IPR036790">
    <property type="entry name" value="Frizzled_dom_sf"/>
</dbReference>
<gene>
    <name evidence="5" type="primary">fzd7-b</name>
    <name evidence="5" type="ORF">GWK47_029028</name>
</gene>
<reference evidence="5" key="1">
    <citation type="submission" date="2020-07" db="EMBL/GenBank/DDBJ databases">
        <title>The High-quality genome of the commercially important snow crab, Chionoecetes opilio.</title>
        <authorList>
            <person name="Jeong J.-H."/>
            <person name="Ryu S."/>
        </authorList>
    </citation>
    <scope>NUCLEOTIDE SEQUENCE</scope>
    <source>
        <strain evidence="5">MADBK_172401_WGS</strain>
        <tissue evidence="5">Digestive gland</tissue>
    </source>
</reference>
<dbReference type="GO" id="GO:0060070">
    <property type="term" value="P:canonical Wnt signaling pathway"/>
    <property type="evidence" value="ECO:0007669"/>
    <property type="project" value="TreeGrafter"/>
</dbReference>
<protein>
    <submittedName>
        <fullName evidence="5">Frizzled-7-B</fullName>
    </submittedName>
</protein>
<feature type="disulfide bond" evidence="3">
    <location>
        <begin position="35"/>
        <end position="59"/>
    </location>
</feature>
<evidence type="ECO:0000259" key="4">
    <source>
        <dbReference type="PROSITE" id="PS50038"/>
    </source>
</evidence>
<dbReference type="AlphaFoldDB" id="A0A8J4YSU0"/>
<sequence>MQVGCSEGLREFLCALYTPICTNYGLHLPPCRSLCKKARKGCEEAMAELELSWPSKFDCTRFPEHHELMCVVTLNQSSFVDATTPSSAAATHTTAPSPPPFHPHHHSAFTPCSSNADCVFEIIGGQCTTDSQCSAVTPNAVCSNSACSCVSPLTSYLNLACIHASGIGDMCYNDAQCRALNTFSFCRLSVAEVVGVCVCDPDQFIDSRGQCVPRLGGRCHKGDCPRQLGAASCQRGRDAVLKCFCRKEAVQRLGVCITPA</sequence>
<organism evidence="5 6">
    <name type="scientific">Chionoecetes opilio</name>
    <name type="common">Atlantic snow crab</name>
    <name type="synonym">Cancer opilio</name>
    <dbReference type="NCBI Taxonomy" id="41210"/>
    <lineage>
        <taxon>Eukaryota</taxon>
        <taxon>Metazoa</taxon>
        <taxon>Ecdysozoa</taxon>
        <taxon>Arthropoda</taxon>
        <taxon>Crustacea</taxon>
        <taxon>Multicrustacea</taxon>
        <taxon>Malacostraca</taxon>
        <taxon>Eumalacostraca</taxon>
        <taxon>Eucarida</taxon>
        <taxon>Decapoda</taxon>
        <taxon>Pleocyemata</taxon>
        <taxon>Brachyura</taxon>
        <taxon>Eubrachyura</taxon>
        <taxon>Majoidea</taxon>
        <taxon>Majidae</taxon>
        <taxon>Chionoecetes</taxon>
    </lineage>
</organism>
<evidence type="ECO:0000256" key="3">
    <source>
        <dbReference type="PROSITE-ProRule" id="PRU00090"/>
    </source>
</evidence>
<dbReference type="GO" id="GO:0035567">
    <property type="term" value="P:non-canonical Wnt signaling pathway"/>
    <property type="evidence" value="ECO:0007669"/>
    <property type="project" value="TreeGrafter"/>
</dbReference>
<accession>A0A8J4YSU0</accession>
<dbReference type="InterPro" id="IPR015526">
    <property type="entry name" value="Frizzled/SFRP"/>
</dbReference>
<dbReference type="SMART" id="SM00063">
    <property type="entry name" value="FRI"/>
    <property type="match status" value="1"/>
</dbReference>
<dbReference type="GO" id="GO:0005886">
    <property type="term" value="C:plasma membrane"/>
    <property type="evidence" value="ECO:0007669"/>
    <property type="project" value="TreeGrafter"/>
</dbReference>
<dbReference type="EMBL" id="JACEEZ010000542">
    <property type="protein sequence ID" value="KAG0730076.1"/>
    <property type="molecule type" value="Genomic_DNA"/>
</dbReference>
<dbReference type="PANTHER" id="PTHR11309">
    <property type="entry name" value="FRIZZLED"/>
    <property type="match status" value="1"/>
</dbReference>
<comment type="caution">
    <text evidence="3">Lacks conserved residue(s) required for the propagation of feature annotation.</text>
</comment>
<proteinExistence type="predicted"/>
<evidence type="ECO:0000313" key="5">
    <source>
        <dbReference type="EMBL" id="KAG0730076.1"/>
    </source>
</evidence>
<dbReference type="Pfam" id="PF01392">
    <property type="entry name" value="Fz"/>
    <property type="match status" value="1"/>
</dbReference>
<evidence type="ECO:0000313" key="6">
    <source>
        <dbReference type="Proteomes" id="UP000770661"/>
    </source>
</evidence>
<keyword evidence="2 3" id="KW-1015">Disulfide bond</keyword>
<dbReference type="OrthoDB" id="9991628at2759"/>
<dbReference type="Proteomes" id="UP000770661">
    <property type="component" value="Unassembled WGS sequence"/>
</dbReference>
<evidence type="ECO:0000256" key="1">
    <source>
        <dbReference type="ARBA" id="ARBA00022473"/>
    </source>
</evidence>
<dbReference type="GO" id="GO:0042813">
    <property type="term" value="F:Wnt receptor activity"/>
    <property type="evidence" value="ECO:0007669"/>
    <property type="project" value="TreeGrafter"/>
</dbReference>
<dbReference type="GO" id="GO:0017147">
    <property type="term" value="F:Wnt-protein binding"/>
    <property type="evidence" value="ECO:0007669"/>
    <property type="project" value="TreeGrafter"/>
</dbReference>
<evidence type="ECO:0000256" key="2">
    <source>
        <dbReference type="ARBA" id="ARBA00023157"/>
    </source>
</evidence>
<dbReference type="InterPro" id="IPR020067">
    <property type="entry name" value="Frizzled_dom"/>
</dbReference>